<feature type="domain" description="Glycosyltransferase subfamily 4-like N-terminal" evidence="1">
    <location>
        <begin position="137"/>
        <end position="258"/>
    </location>
</feature>
<organism evidence="2 3">
    <name type="scientific">Nitrospira defluvii</name>
    <dbReference type="NCBI Taxonomy" id="330214"/>
    <lineage>
        <taxon>Bacteria</taxon>
        <taxon>Pseudomonadati</taxon>
        <taxon>Nitrospirota</taxon>
        <taxon>Nitrospiria</taxon>
        <taxon>Nitrospirales</taxon>
        <taxon>Nitrospiraceae</taxon>
        <taxon>Nitrospira</taxon>
    </lineage>
</organism>
<gene>
    <name evidence="2" type="ORF">NIDE2867</name>
</gene>
<dbReference type="KEGG" id="nde:NIDE2867"/>
<dbReference type="OrthoDB" id="9794575at2"/>
<dbReference type="CAZy" id="GT4">
    <property type="family name" value="Glycosyltransferase Family 4"/>
</dbReference>
<dbReference type="eggNOG" id="COG0438">
    <property type="taxonomic scope" value="Bacteria"/>
</dbReference>
<dbReference type="Pfam" id="PF13439">
    <property type="entry name" value="Glyco_transf_4"/>
    <property type="match status" value="1"/>
</dbReference>
<evidence type="ECO:0000259" key="1">
    <source>
        <dbReference type="Pfam" id="PF13439"/>
    </source>
</evidence>
<name>D8PH33_9BACT</name>
<dbReference type="SUPFAM" id="SSF53756">
    <property type="entry name" value="UDP-Glycosyltransferase/glycogen phosphorylase"/>
    <property type="match status" value="1"/>
</dbReference>
<keyword evidence="2" id="KW-0808">Transferase</keyword>
<dbReference type="HOGENOM" id="CLU_032377_0_0_0"/>
<dbReference type="STRING" id="330214.NIDE2867"/>
<sequence length="465" mass="52277">MGGDAVKRVLIIAYYFPPVAASGAMRPLGFCRNLSAFGWQPYVLTTSSECVYPVHQADGKLGERVPATVGVTRVPYTDRLQQILYYRDVLRGMLKRRVGQDRTGNLQTTQTTPLLPQSKAGRSTVKDFLLDWAFAFPDRQCGWLRQVVRHFQQFDEKQIPDVVFATGGPWTSFLVGSTLAKQFNRPLVLDYRDPWNCNPYYSFSSRFLTRKSQAVEARVCKAASHVIANTEELRQRLIEEYGELRGRCTWIPNGFDREVLPLGQIPAEQLDGLTPSIGYELCHFGTVYGKRTPRVLLQAMWELFQEGWLKPEAIRLRFVGGWDSTDQECERYAADLEKCSFLRREPPISHSLCLREMQRSSVLLVLQPDSPLQVPAKIYEYVATGRPLLLIGGEGATANLVSRHALGVSSPNQLAAIKVLLKELATGARKLVQPDVTRVNRFDYRSLTGELADVLDVVVGTKGCS</sequence>
<proteinExistence type="predicted"/>
<dbReference type="InterPro" id="IPR028098">
    <property type="entry name" value="Glyco_trans_4-like_N"/>
</dbReference>
<keyword evidence="3" id="KW-1185">Reference proteome</keyword>
<protein>
    <submittedName>
        <fullName evidence="2">Putative Glycosyl transferase</fullName>
    </submittedName>
</protein>
<reference evidence="2 3" key="1">
    <citation type="journal article" date="2010" name="Proc. Natl. Acad. Sci. U.S.A.">
        <title>A Nitrospira metagenome illuminates the physiology and evolution of globally important nitrite-oxidizing bacteria.</title>
        <authorList>
            <person name="Lucker S."/>
            <person name="Wagner M."/>
            <person name="Maixner F."/>
            <person name="Pelletier E."/>
            <person name="Koch H."/>
            <person name="Vacherie B."/>
            <person name="Rattei T."/>
            <person name="Sinninghe Damste J."/>
            <person name="Spieck E."/>
            <person name="Le Paslier D."/>
            <person name="Daims H."/>
        </authorList>
    </citation>
    <scope>NUCLEOTIDE SEQUENCE [LARGE SCALE GENOMIC DNA]</scope>
</reference>
<dbReference type="AlphaFoldDB" id="D8PH33"/>
<dbReference type="EMBL" id="FP929003">
    <property type="protein sequence ID" value="CBK42570.1"/>
    <property type="molecule type" value="Genomic_DNA"/>
</dbReference>
<dbReference type="GO" id="GO:0016757">
    <property type="term" value="F:glycosyltransferase activity"/>
    <property type="evidence" value="ECO:0007669"/>
    <property type="project" value="UniProtKB-ARBA"/>
</dbReference>
<dbReference type="Gene3D" id="3.40.50.2000">
    <property type="entry name" value="Glycogen Phosphorylase B"/>
    <property type="match status" value="1"/>
</dbReference>
<evidence type="ECO:0000313" key="2">
    <source>
        <dbReference type="EMBL" id="CBK42570.1"/>
    </source>
</evidence>
<accession>D8PH33</accession>
<evidence type="ECO:0000313" key="3">
    <source>
        <dbReference type="Proteomes" id="UP000001660"/>
    </source>
</evidence>
<dbReference type="Proteomes" id="UP000001660">
    <property type="component" value="Chromosome"/>
</dbReference>